<proteinExistence type="predicted"/>
<organism evidence="2 3">
    <name type="scientific">Bos mutus</name>
    <name type="common">wild yak</name>
    <dbReference type="NCBI Taxonomy" id="72004"/>
    <lineage>
        <taxon>Eukaryota</taxon>
        <taxon>Metazoa</taxon>
        <taxon>Chordata</taxon>
        <taxon>Craniata</taxon>
        <taxon>Vertebrata</taxon>
        <taxon>Euteleostomi</taxon>
        <taxon>Mammalia</taxon>
        <taxon>Eutheria</taxon>
        <taxon>Laurasiatheria</taxon>
        <taxon>Artiodactyla</taxon>
        <taxon>Ruminantia</taxon>
        <taxon>Pecora</taxon>
        <taxon>Bovidae</taxon>
        <taxon>Bovinae</taxon>
        <taxon>Bos</taxon>
    </lineage>
</organism>
<dbReference type="Proteomes" id="UP000322234">
    <property type="component" value="Unassembled WGS sequence"/>
</dbReference>
<comment type="caution">
    <text evidence="2">The sequence shown here is derived from an EMBL/GenBank/DDBJ whole genome shotgun (WGS) entry which is preliminary data.</text>
</comment>
<feature type="region of interest" description="Disordered" evidence="1">
    <location>
        <begin position="191"/>
        <end position="210"/>
    </location>
</feature>
<reference evidence="2" key="1">
    <citation type="submission" date="2019-10" db="EMBL/GenBank/DDBJ databases">
        <title>The sequence and de novo assembly of the wild yak genome.</title>
        <authorList>
            <person name="Liu Y."/>
        </authorList>
    </citation>
    <scope>NUCLEOTIDE SEQUENCE [LARGE SCALE GENOMIC DNA]</scope>
    <source>
        <strain evidence="2">WY2019</strain>
    </source>
</reference>
<dbReference type="EMBL" id="VBQZ03000021">
    <property type="protein sequence ID" value="MXQ84523.1"/>
    <property type="molecule type" value="Genomic_DNA"/>
</dbReference>
<protein>
    <submittedName>
        <fullName evidence="2">Uncharacterized protein</fullName>
    </submittedName>
</protein>
<gene>
    <name evidence="2" type="ORF">E5288_WYG020820</name>
</gene>
<dbReference type="AlphaFoldDB" id="A0A6B0RAN7"/>
<evidence type="ECO:0000313" key="3">
    <source>
        <dbReference type="Proteomes" id="UP000322234"/>
    </source>
</evidence>
<keyword evidence="3" id="KW-1185">Reference proteome</keyword>
<evidence type="ECO:0000313" key="2">
    <source>
        <dbReference type="EMBL" id="MXQ84523.1"/>
    </source>
</evidence>
<evidence type="ECO:0000256" key="1">
    <source>
        <dbReference type="SAM" id="MobiDB-lite"/>
    </source>
</evidence>
<accession>A0A6B0RAN7</accession>
<sequence>MATHDLQALCLAVSTQTSDGFVEYALVNVSRLQSLQEILNYEAGGFGGGLDWSSKRIYTGFSLAVLLPLPRDSEADSPSGLAPGDGVGRDQSVKAASVLLPDGDYSNGEKEGEEESEICKVYSQNLAPEVSEACLRSHSKTARQDGSQGFRSSDIHEVSWGFGFAALALGQNLVGQAIDGCDERASIITASVGGGAQADQKEQEQRDEES</sequence>
<name>A0A6B0RAN7_9CETA</name>